<dbReference type="RefSeq" id="WP_089999983.1">
    <property type="nucleotide sequence ID" value="NZ_FOBV01000004.1"/>
</dbReference>
<evidence type="ECO:0000313" key="2">
    <source>
        <dbReference type="Proteomes" id="UP000199450"/>
    </source>
</evidence>
<dbReference type="CDD" id="cd00093">
    <property type="entry name" value="HTH_XRE"/>
    <property type="match status" value="1"/>
</dbReference>
<dbReference type="STRING" id="295069.SAMN05421856_104313"/>
<proteinExistence type="predicted"/>
<sequence length="120" mass="13877">MINRTYLRKSNHPHTHIGQLVKKVMRDKKLSQAEVARRMTISPSSLANYFKQPSLQFGILWNLGIAMEYDFLTELTNYYPPELILNPDSKVIAELDEKTKLIADLQKEINIYKSALGIKQ</sequence>
<name>A0A1H7ZID3_9FLAO</name>
<dbReference type="SUPFAM" id="SSF47413">
    <property type="entry name" value="lambda repressor-like DNA-binding domains"/>
    <property type="match status" value="1"/>
</dbReference>
<evidence type="ECO:0000313" key="1">
    <source>
        <dbReference type="EMBL" id="SEM58342.1"/>
    </source>
</evidence>
<gene>
    <name evidence="1" type="ORF">SAMN05421856_104313</name>
</gene>
<dbReference type="Proteomes" id="UP000199450">
    <property type="component" value="Unassembled WGS sequence"/>
</dbReference>
<organism evidence="1 2">
    <name type="scientific">Chryseobacterium taichungense</name>
    <dbReference type="NCBI Taxonomy" id="295069"/>
    <lineage>
        <taxon>Bacteria</taxon>
        <taxon>Pseudomonadati</taxon>
        <taxon>Bacteroidota</taxon>
        <taxon>Flavobacteriia</taxon>
        <taxon>Flavobacteriales</taxon>
        <taxon>Weeksellaceae</taxon>
        <taxon>Chryseobacterium group</taxon>
        <taxon>Chryseobacterium</taxon>
    </lineage>
</organism>
<accession>A0A1H7ZID3</accession>
<reference evidence="2" key="1">
    <citation type="submission" date="2016-10" db="EMBL/GenBank/DDBJ databases">
        <authorList>
            <person name="Varghese N."/>
            <person name="Submissions S."/>
        </authorList>
    </citation>
    <scope>NUCLEOTIDE SEQUENCE [LARGE SCALE GENOMIC DNA]</scope>
    <source>
        <strain evidence="2">DSM 17453</strain>
    </source>
</reference>
<protein>
    <recommendedName>
        <fullName evidence="3">HTH cro/C1-type domain-containing protein</fullName>
    </recommendedName>
</protein>
<dbReference type="InterPro" id="IPR001387">
    <property type="entry name" value="Cro/C1-type_HTH"/>
</dbReference>
<dbReference type="GO" id="GO:0003677">
    <property type="term" value="F:DNA binding"/>
    <property type="evidence" value="ECO:0007669"/>
    <property type="project" value="InterPro"/>
</dbReference>
<dbReference type="Gene3D" id="1.10.260.40">
    <property type="entry name" value="lambda repressor-like DNA-binding domains"/>
    <property type="match status" value="1"/>
</dbReference>
<dbReference type="OrthoDB" id="1363267at2"/>
<dbReference type="EMBL" id="FOBV01000004">
    <property type="protein sequence ID" value="SEM58342.1"/>
    <property type="molecule type" value="Genomic_DNA"/>
</dbReference>
<dbReference type="AlphaFoldDB" id="A0A1H7ZID3"/>
<dbReference type="InterPro" id="IPR010982">
    <property type="entry name" value="Lambda_DNA-bd_dom_sf"/>
</dbReference>
<evidence type="ECO:0008006" key="3">
    <source>
        <dbReference type="Google" id="ProtNLM"/>
    </source>
</evidence>
<keyword evidence="2" id="KW-1185">Reference proteome</keyword>